<dbReference type="AlphaFoldDB" id="A0A0C3ARX3"/>
<proteinExistence type="predicted"/>
<accession>A0A0C3ARX3</accession>
<reference evidence="2" key="2">
    <citation type="submission" date="2015-01" db="EMBL/GenBank/DDBJ databases">
        <title>Evolutionary Origins and Diversification of the Mycorrhizal Mutualists.</title>
        <authorList>
            <consortium name="DOE Joint Genome Institute"/>
            <consortium name="Mycorrhizal Genomics Consortium"/>
            <person name="Kohler A."/>
            <person name="Kuo A."/>
            <person name="Nagy L.G."/>
            <person name="Floudas D."/>
            <person name="Copeland A."/>
            <person name="Barry K.W."/>
            <person name="Cichocki N."/>
            <person name="Veneault-Fourrey C."/>
            <person name="LaButti K."/>
            <person name="Lindquist E.A."/>
            <person name="Lipzen A."/>
            <person name="Lundell T."/>
            <person name="Morin E."/>
            <person name="Murat C."/>
            <person name="Riley R."/>
            <person name="Ohm R."/>
            <person name="Sun H."/>
            <person name="Tunlid A."/>
            <person name="Henrissat B."/>
            <person name="Grigoriev I.V."/>
            <person name="Hibbett D.S."/>
            <person name="Martin F."/>
        </authorList>
    </citation>
    <scope>NUCLEOTIDE SEQUENCE [LARGE SCALE GENOMIC DNA]</scope>
    <source>
        <strain evidence="2">MAFF 305830</strain>
    </source>
</reference>
<reference evidence="1 2" key="1">
    <citation type="submission" date="2014-04" db="EMBL/GenBank/DDBJ databases">
        <authorList>
            <consortium name="DOE Joint Genome Institute"/>
            <person name="Kuo A."/>
            <person name="Zuccaro A."/>
            <person name="Kohler A."/>
            <person name="Nagy L.G."/>
            <person name="Floudas D."/>
            <person name="Copeland A."/>
            <person name="Barry K.W."/>
            <person name="Cichocki N."/>
            <person name="Veneault-Fourrey C."/>
            <person name="LaButti K."/>
            <person name="Lindquist E.A."/>
            <person name="Lipzen A."/>
            <person name="Lundell T."/>
            <person name="Morin E."/>
            <person name="Murat C."/>
            <person name="Sun H."/>
            <person name="Tunlid A."/>
            <person name="Henrissat B."/>
            <person name="Grigoriev I.V."/>
            <person name="Hibbett D.S."/>
            <person name="Martin F."/>
            <person name="Nordberg H.P."/>
            <person name="Cantor M.N."/>
            <person name="Hua S.X."/>
        </authorList>
    </citation>
    <scope>NUCLEOTIDE SEQUENCE [LARGE SCALE GENOMIC DNA]</scope>
    <source>
        <strain evidence="1 2">MAFF 305830</strain>
    </source>
</reference>
<dbReference type="Proteomes" id="UP000054097">
    <property type="component" value="Unassembled WGS sequence"/>
</dbReference>
<sequence length="112" mass="12853">MGEVEFGGPSSSTPVAFTRIRLFLEMMCTNGDDRPASSRATPKAIVRLFHHLAPPFRLPLELLSYWFPKTRKIKDFRRLNKAVFQTSHPSFHASNLRMDLCLLSEKPDSEFN</sequence>
<keyword evidence="2" id="KW-1185">Reference proteome</keyword>
<evidence type="ECO:0000313" key="2">
    <source>
        <dbReference type="Proteomes" id="UP000054097"/>
    </source>
</evidence>
<evidence type="ECO:0000313" key="1">
    <source>
        <dbReference type="EMBL" id="KIM22804.1"/>
    </source>
</evidence>
<gene>
    <name evidence="1" type="ORF">M408DRAFT_279749</name>
</gene>
<dbReference type="HOGENOM" id="CLU_2147423_0_0_1"/>
<name>A0A0C3ARX3_SERVB</name>
<protein>
    <submittedName>
        <fullName evidence="1">Uncharacterized protein</fullName>
    </submittedName>
</protein>
<dbReference type="EMBL" id="KN824348">
    <property type="protein sequence ID" value="KIM22804.1"/>
    <property type="molecule type" value="Genomic_DNA"/>
</dbReference>
<organism evidence="1 2">
    <name type="scientific">Serendipita vermifera MAFF 305830</name>
    <dbReference type="NCBI Taxonomy" id="933852"/>
    <lineage>
        <taxon>Eukaryota</taxon>
        <taxon>Fungi</taxon>
        <taxon>Dikarya</taxon>
        <taxon>Basidiomycota</taxon>
        <taxon>Agaricomycotina</taxon>
        <taxon>Agaricomycetes</taxon>
        <taxon>Sebacinales</taxon>
        <taxon>Serendipitaceae</taxon>
        <taxon>Serendipita</taxon>
    </lineage>
</organism>